<evidence type="ECO:0000313" key="2">
    <source>
        <dbReference type="EMBL" id="KAK7110004.1"/>
    </source>
</evidence>
<dbReference type="Pfam" id="PF21049">
    <property type="entry name" value="CFA69_ARM_rpt"/>
    <property type="match status" value="1"/>
</dbReference>
<comment type="caution">
    <text evidence="2">The sequence shown here is derived from an EMBL/GenBank/DDBJ whole genome shotgun (WGS) entry which is preliminary data.</text>
</comment>
<keyword evidence="3" id="KW-1185">Reference proteome</keyword>
<organism evidence="2 3">
    <name type="scientific">Littorina saxatilis</name>
    <dbReference type="NCBI Taxonomy" id="31220"/>
    <lineage>
        <taxon>Eukaryota</taxon>
        <taxon>Metazoa</taxon>
        <taxon>Spiralia</taxon>
        <taxon>Lophotrochozoa</taxon>
        <taxon>Mollusca</taxon>
        <taxon>Gastropoda</taxon>
        <taxon>Caenogastropoda</taxon>
        <taxon>Littorinimorpha</taxon>
        <taxon>Littorinoidea</taxon>
        <taxon>Littorinidae</taxon>
        <taxon>Littorina</taxon>
    </lineage>
</organism>
<dbReference type="GO" id="GO:1902093">
    <property type="term" value="P:positive regulation of flagellated sperm motility"/>
    <property type="evidence" value="ECO:0007669"/>
    <property type="project" value="TreeGrafter"/>
</dbReference>
<evidence type="ECO:0000313" key="3">
    <source>
        <dbReference type="Proteomes" id="UP001374579"/>
    </source>
</evidence>
<dbReference type="PANTHER" id="PTHR14716:SF0">
    <property type="entry name" value="CILIA- AND FLAGELLA-ASSOCIATED PROTEIN 69"/>
    <property type="match status" value="1"/>
</dbReference>
<dbReference type="InterPro" id="IPR048733">
    <property type="entry name" value="CFA69_ARM_dom"/>
</dbReference>
<sequence>MAVVAGPRTGTTSASLMMTGAQEPGGRIPLVTHVITDEDLGLLQGSKHQPINLKRVIKLLTDPHSMMLYDRHVHALQRIVRHYQKGFPMKELVQVFKILNVCADRVENQPLYEQPIMDILRQCSLPYLKEKSSDELVYEQIVVESVSQLGYLMRIPSDDVRKQICLTLKEFYNESSALQDVQSELSSGHKPSSLSYNRRMVELSDISETLVKSMALLENNLDLKLQVLKVLQDFSKHSSKNCSQMLRAEGAKRLSARLTDPDPSGQLLFRSVDILWNLLEFGDKQEVAQQLNNLTCISQLRDCFVFQLTQGYSHYDRQLRNDLLVIANIVASACPNAPYVETGFVKQLTLFATFQEVKSHNPLVKQLKFQTNHEDFELKKLLFHILVLLCRDPAVISILSEGHLLLALFSFVRANDKQTVPREWTSAQFEELQLQAMAALCTLCPVMLEDYMTCQGSTRLLLLLEWCVGPDSFGGQGNSFHGTGGRGNKKGQMRHCLRLMRSVVSTENDVILQDMADQGAINQMLGVLNTAFTKTAEEYDTVEIEMQSDILFVLSCLCDGDMHRKELFGVQGVDIVVRYLRTDTKLLNSGLGHHKLLLAAIDCAWCAIVGCYVTEDYFLEKEGVFLLFDLLEVCPKNMHNLIMGCLLDLCENPKAINHVLTWRGRDTCTAAHLLCDMWRKEEVEIGAKRDANNAITEVHKPLMGRVQEERGTVSLPASCPSQAIVDVSENMRAKIYSLFCKIGFTDLPGLSVEDHVTLTIIEKYLDFKMGEVWTETMKELEVENVRPVTPDAEAMEAIARAIEERAQIVASTQSELLEAQRNQNILDEQEFYAEIRENHRQNEKALGDFADYVGRTSNIAYLKAAKERQEISIDASRVQPKYRHAKNFHDTQLHSLRTTVFSGKHVKVDSTPKVHDVDETELASYDPGDMPSSDRQLFKHLTI</sequence>
<dbReference type="Proteomes" id="UP001374579">
    <property type="component" value="Unassembled WGS sequence"/>
</dbReference>
<accession>A0AAN9BRQ4</accession>
<dbReference type="SUPFAM" id="SSF48371">
    <property type="entry name" value="ARM repeat"/>
    <property type="match status" value="2"/>
</dbReference>
<name>A0AAN9BRQ4_9CAEN</name>
<evidence type="ECO:0000259" key="1">
    <source>
        <dbReference type="Pfam" id="PF21049"/>
    </source>
</evidence>
<dbReference type="InterPro" id="IPR048732">
    <property type="entry name" value="CFA69"/>
</dbReference>
<reference evidence="2 3" key="1">
    <citation type="submission" date="2024-02" db="EMBL/GenBank/DDBJ databases">
        <title>Chromosome-scale genome assembly of the rough periwinkle Littorina saxatilis.</title>
        <authorList>
            <person name="De Jode A."/>
            <person name="Faria R."/>
            <person name="Formenti G."/>
            <person name="Sims Y."/>
            <person name="Smith T.P."/>
            <person name="Tracey A."/>
            <person name="Wood J.M.D."/>
            <person name="Zagrodzka Z.B."/>
            <person name="Johannesson K."/>
            <person name="Butlin R.K."/>
            <person name="Leder E.H."/>
        </authorList>
    </citation>
    <scope>NUCLEOTIDE SEQUENCE [LARGE SCALE GENOMIC DNA]</scope>
    <source>
        <strain evidence="2">Snail1</strain>
        <tissue evidence="2">Muscle</tissue>
    </source>
</reference>
<dbReference type="Gene3D" id="1.25.10.10">
    <property type="entry name" value="Leucine-rich Repeat Variant"/>
    <property type="match status" value="2"/>
</dbReference>
<proteinExistence type="predicted"/>
<dbReference type="InterPro" id="IPR011989">
    <property type="entry name" value="ARM-like"/>
</dbReference>
<dbReference type="EMBL" id="JBAMIC010000003">
    <property type="protein sequence ID" value="KAK7110004.1"/>
    <property type="molecule type" value="Genomic_DNA"/>
</dbReference>
<protein>
    <recommendedName>
        <fullName evidence="1">Cilia- and flagella-associated protein 69 ARM repeats domain-containing protein</fullName>
    </recommendedName>
</protein>
<dbReference type="InterPro" id="IPR016024">
    <property type="entry name" value="ARM-type_fold"/>
</dbReference>
<dbReference type="AlphaFoldDB" id="A0AAN9BRQ4"/>
<feature type="domain" description="Cilia- and flagella-associated protein 69 ARM repeats" evidence="1">
    <location>
        <begin position="51"/>
        <end position="775"/>
    </location>
</feature>
<dbReference type="GO" id="GO:0097225">
    <property type="term" value="C:sperm midpiece"/>
    <property type="evidence" value="ECO:0007669"/>
    <property type="project" value="TreeGrafter"/>
</dbReference>
<dbReference type="GO" id="GO:0097730">
    <property type="term" value="C:non-motile cilium"/>
    <property type="evidence" value="ECO:0007669"/>
    <property type="project" value="TreeGrafter"/>
</dbReference>
<dbReference type="PANTHER" id="PTHR14716">
    <property type="entry name" value="CILIA- AND FLAGELLA-ASSOCIATED PROTEIN 69"/>
    <property type="match status" value="1"/>
</dbReference>
<gene>
    <name evidence="2" type="ORF">V1264_013944</name>
</gene>